<dbReference type="Proteomes" id="UP000682892">
    <property type="component" value="Chromosome 3"/>
</dbReference>
<keyword evidence="1" id="KW-1133">Transmembrane helix</keyword>
<accession>Q17DI2</accession>
<gene>
    <name evidence="2" type="ORF">AaeL_AAEL004208</name>
</gene>
<evidence type="ECO:0000313" key="2">
    <source>
        <dbReference type="EMBL" id="EAT44402.1"/>
    </source>
</evidence>
<protein>
    <submittedName>
        <fullName evidence="2">AAEL004208-PA</fullName>
    </submittedName>
</protein>
<reference evidence="2" key="3">
    <citation type="submission" date="2012-09" db="EMBL/GenBank/DDBJ databases">
        <authorList>
            <consortium name="VectorBase"/>
        </authorList>
    </citation>
    <scope>NUCLEOTIDE SEQUENCE</scope>
    <source>
        <strain evidence="2">Liverpool</strain>
    </source>
</reference>
<keyword evidence="1" id="KW-0812">Transmembrane</keyword>
<proteinExistence type="predicted"/>
<name>Q17DI2_AEDAE</name>
<organism evidence="2 3">
    <name type="scientific">Aedes aegypti</name>
    <name type="common">Yellowfever mosquito</name>
    <name type="synonym">Culex aegypti</name>
    <dbReference type="NCBI Taxonomy" id="7159"/>
    <lineage>
        <taxon>Eukaryota</taxon>
        <taxon>Metazoa</taxon>
        <taxon>Ecdysozoa</taxon>
        <taxon>Arthropoda</taxon>
        <taxon>Hexapoda</taxon>
        <taxon>Insecta</taxon>
        <taxon>Pterygota</taxon>
        <taxon>Neoptera</taxon>
        <taxon>Endopterygota</taxon>
        <taxon>Diptera</taxon>
        <taxon>Nematocera</taxon>
        <taxon>Culicoidea</taxon>
        <taxon>Culicidae</taxon>
        <taxon>Culicinae</taxon>
        <taxon>Aedini</taxon>
        <taxon>Aedes</taxon>
        <taxon>Stegomyia</taxon>
    </lineage>
</organism>
<dbReference type="PaxDb" id="7159-AAEL004208-PA"/>
<reference evidence="2" key="1">
    <citation type="submission" date="2005-10" db="EMBL/GenBank/DDBJ databases">
        <authorList>
            <person name="Loftus B.J."/>
            <person name="Nene V.M."/>
            <person name="Hannick L.I."/>
            <person name="Bidwell S."/>
            <person name="Haas B."/>
            <person name="Amedeo P."/>
            <person name="Orvis J."/>
            <person name="Wortman J.R."/>
            <person name="White O.R."/>
            <person name="Salzberg S."/>
            <person name="Shumway M."/>
            <person name="Koo H."/>
            <person name="Zhao Y."/>
            <person name="Holmes M."/>
            <person name="Miller J."/>
            <person name="Schatz M."/>
            <person name="Pop M."/>
            <person name="Pai G."/>
            <person name="Utterback T."/>
            <person name="Rogers Y.-H."/>
            <person name="Kravitz S."/>
            <person name="Fraser C.M."/>
        </authorList>
    </citation>
    <scope>NUCLEOTIDE SEQUENCE</scope>
    <source>
        <strain evidence="2">Liverpool</strain>
    </source>
</reference>
<dbReference type="HOGENOM" id="CLU_1662246_0_0_1"/>
<feature type="transmembrane region" description="Helical" evidence="1">
    <location>
        <begin position="12"/>
        <end position="34"/>
    </location>
</feature>
<reference evidence="2" key="2">
    <citation type="journal article" date="2007" name="Science">
        <title>Genome sequence of Aedes aegypti, a major arbovirus vector.</title>
        <authorList>
            <person name="Nene V."/>
            <person name="Wortman J.R."/>
            <person name="Lawson D."/>
            <person name="Haas B."/>
            <person name="Kodira C."/>
            <person name="Tu Z.J."/>
            <person name="Loftus B."/>
            <person name="Xi Z."/>
            <person name="Megy K."/>
            <person name="Grabherr M."/>
            <person name="Ren Q."/>
            <person name="Zdobnov E.M."/>
            <person name="Lobo N.F."/>
            <person name="Campbell K.S."/>
            <person name="Brown S.E."/>
            <person name="Bonaldo M.F."/>
            <person name="Zhu J."/>
            <person name="Sinkins S.P."/>
            <person name="Hogenkamp D.G."/>
            <person name="Amedeo P."/>
            <person name="Arensburger P."/>
            <person name="Atkinson P.W."/>
            <person name="Bidwell S."/>
            <person name="Biedler J."/>
            <person name="Birney E."/>
            <person name="Bruggner R.V."/>
            <person name="Costas J."/>
            <person name="Coy M.R."/>
            <person name="Crabtree J."/>
            <person name="Crawford M."/>
            <person name="Debruyn B."/>
            <person name="Decaprio D."/>
            <person name="Eiglmeier K."/>
            <person name="Eisenstadt E."/>
            <person name="El-Dorry H."/>
            <person name="Gelbart W.M."/>
            <person name="Gomes S.L."/>
            <person name="Hammond M."/>
            <person name="Hannick L.I."/>
            <person name="Hogan J.R."/>
            <person name="Holmes M.H."/>
            <person name="Jaffe D."/>
            <person name="Johnston J.S."/>
            <person name="Kennedy R.C."/>
            <person name="Koo H."/>
            <person name="Kravitz S."/>
            <person name="Kriventseva E.V."/>
            <person name="Kulp D."/>
            <person name="Labutti K."/>
            <person name="Lee E."/>
            <person name="Li S."/>
            <person name="Lovin D.D."/>
            <person name="Mao C."/>
            <person name="Mauceli E."/>
            <person name="Menck C.F."/>
            <person name="Miller J.R."/>
            <person name="Montgomery P."/>
            <person name="Mori A."/>
            <person name="Nascimento A.L."/>
            <person name="Naveira H.F."/>
            <person name="Nusbaum C."/>
            <person name="O'leary S."/>
            <person name="Orvis J."/>
            <person name="Pertea M."/>
            <person name="Quesneville H."/>
            <person name="Reidenbach K.R."/>
            <person name="Rogers Y.H."/>
            <person name="Roth C.W."/>
            <person name="Schneider J.R."/>
            <person name="Schatz M."/>
            <person name="Shumway M."/>
            <person name="Stanke M."/>
            <person name="Stinson E.O."/>
            <person name="Tubio J.M."/>
            <person name="Vanzee J.P."/>
            <person name="Verjovski-Almeida S."/>
            <person name="Werner D."/>
            <person name="White O."/>
            <person name="Wyder S."/>
            <person name="Zeng Q."/>
            <person name="Zhao Q."/>
            <person name="Zhao Y."/>
            <person name="Hill C.A."/>
            <person name="Raikhel A.S."/>
            <person name="Soares M.B."/>
            <person name="Knudson D.L."/>
            <person name="Lee N.H."/>
            <person name="Galagan J."/>
            <person name="Salzberg S.L."/>
            <person name="Paulsen I.T."/>
            <person name="Dimopoulos G."/>
            <person name="Collins F.H."/>
            <person name="Birren B."/>
            <person name="Fraser-Liggett C.M."/>
            <person name="Severson D.W."/>
        </authorList>
    </citation>
    <scope>NUCLEOTIDE SEQUENCE [LARGE SCALE GENOMIC DNA]</scope>
    <source>
        <strain evidence="2">Liverpool</strain>
    </source>
</reference>
<dbReference type="AlphaFoldDB" id="Q17DI2"/>
<evidence type="ECO:0000256" key="1">
    <source>
        <dbReference type="SAM" id="Phobius"/>
    </source>
</evidence>
<keyword evidence="1" id="KW-0472">Membrane</keyword>
<sequence>MTMKSVTHTVHLSLLLPVSCAAVALLSFLLYYSVPAPLISSYSGSAELPPFHSVPFLPWLLPVPAPVYPFRLRIEGKFFRLRSTNYRRFIVPVPLSPFPPRLLPSNRCIRSGSALSDQLRPTNYRSRFCCRSGRFVFSLGWFRPVGVPVSTSPTTTERR</sequence>
<dbReference type="EMBL" id="CH477295">
    <property type="protein sequence ID" value="EAT44402.1"/>
    <property type="molecule type" value="Genomic_DNA"/>
</dbReference>
<dbReference type="VEuPathDB" id="VectorBase:AAEL022266"/>
<evidence type="ECO:0000313" key="3">
    <source>
        <dbReference type="Proteomes" id="UP000682892"/>
    </source>
</evidence>